<protein>
    <recommendedName>
        <fullName evidence="3">DUF1254 domain-containing protein</fullName>
    </recommendedName>
</protein>
<proteinExistence type="predicted"/>
<name>A0ABN2QMZ1_9MICO</name>
<evidence type="ECO:0000313" key="2">
    <source>
        <dbReference type="Proteomes" id="UP001499954"/>
    </source>
</evidence>
<sequence length="190" mass="20385">METWVALGRVADLVTLLAAALAFSGLASTWLTRPRVSFTAQWDSKDLATLRVQHFKGASPARNLYLGYAKFDESGALRSGELSSPWLATLVPGEAHTITLFDPKGATFGSPPSATERRIPVPQLGGIVVDVSWQRPMLPWLRTRRVYVWRAKSALLGAPIGSMVTGRAATKLLKAARSGSKIDLPTGAGS</sequence>
<accession>A0ABN2QMZ1</accession>
<evidence type="ECO:0008006" key="3">
    <source>
        <dbReference type="Google" id="ProtNLM"/>
    </source>
</evidence>
<organism evidence="1 2">
    <name type="scientific">Agromyces allii</name>
    <dbReference type="NCBI Taxonomy" id="393607"/>
    <lineage>
        <taxon>Bacteria</taxon>
        <taxon>Bacillati</taxon>
        <taxon>Actinomycetota</taxon>
        <taxon>Actinomycetes</taxon>
        <taxon>Micrococcales</taxon>
        <taxon>Microbacteriaceae</taxon>
        <taxon>Agromyces</taxon>
    </lineage>
</organism>
<dbReference type="EMBL" id="BAAAMK010000004">
    <property type="protein sequence ID" value="GAA1955050.1"/>
    <property type="molecule type" value="Genomic_DNA"/>
</dbReference>
<dbReference type="RefSeq" id="WP_157416088.1">
    <property type="nucleotide sequence ID" value="NZ_BAAAMK010000004.1"/>
</dbReference>
<comment type="caution">
    <text evidence="1">The sequence shown here is derived from an EMBL/GenBank/DDBJ whole genome shotgun (WGS) entry which is preliminary data.</text>
</comment>
<reference evidence="1 2" key="1">
    <citation type="journal article" date="2019" name="Int. J. Syst. Evol. Microbiol.">
        <title>The Global Catalogue of Microorganisms (GCM) 10K type strain sequencing project: providing services to taxonomists for standard genome sequencing and annotation.</title>
        <authorList>
            <consortium name="The Broad Institute Genomics Platform"/>
            <consortium name="The Broad Institute Genome Sequencing Center for Infectious Disease"/>
            <person name="Wu L."/>
            <person name="Ma J."/>
        </authorList>
    </citation>
    <scope>NUCLEOTIDE SEQUENCE [LARGE SCALE GENOMIC DNA]</scope>
    <source>
        <strain evidence="1 2">JCM 13584</strain>
    </source>
</reference>
<keyword evidence="2" id="KW-1185">Reference proteome</keyword>
<dbReference type="Proteomes" id="UP001499954">
    <property type="component" value="Unassembled WGS sequence"/>
</dbReference>
<gene>
    <name evidence="1" type="ORF">GCM10009717_21250</name>
</gene>
<evidence type="ECO:0000313" key="1">
    <source>
        <dbReference type="EMBL" id="GAA1955050.1"/>
    </source>
</evidence>